<proteinExistence type="predicted"/>
<feature type="transmembrane region" description="Helical" evidence="5">
    <location>
        <begin position="208"/>
        <end position="230"/>
    </location>
</feature>
<dbReference type="Proteomes" id="UP000270468">
    <property type="component" value="Unassembled WGS sequence"/>
</dbReference>
<protein>
    <submittedName>
        <fullName evidence="7">ABC-2 family transporter protein</fullName>
    </submittedName>
</protein>
<sequence length="236" mass="25763">MTFSMKRVNAIFQKDFKDISRNSAVSVTVFMPLIIAFVMGKMNSNIAVEAHYTVINITLVVVGSFIQCCLIAEEKEKNTLRGLMLSPASTLEILSGKSLLSLIAMMIVVIIGAMMTGYKPENLLITASSILLSGLFYIGLGTLLGLLANSVMEASVIIMPFMLVFGFGSMATIFADKYPILKALDYTPNMQLMDIAAKVESGIGLGGVWWNLGIIVLWIIAIFALTVVVFRKKKMD</sequence>
<evidence type="ECO:0000256" key="2">
    <source>
        <dbReference type="ARBA" id="ARBA00022692"/>
    </source>
</evidence>
<dbReference type="GO" id="GO:0140359">
    <property type="term" value="F:ABC-type transporter activity"/>
    <property type="evidence" value="ECO:0007669"/>
    <property type="project" value="InterPro"/>
</dbReference>
<evidence type="ECO:0000259" key="6">
    <source>
        <dbReference type="Pfam" id="PF12698"/>
    </source>
</evidence>
<gene>
    <name evidence="7" type="ORF">FILTAD_00662</name>
</gene>
<keyword evidence="8" id="KW-1185">Reference proteome</keyword>
<dbReference type="OrthoDB" id="3182222at2"/>
<feature type="transmembrane region" description="Helical" evidence="5">
    <location>
        <begin position="154"/>
        <end position="175"/>
    </location>
</feature>
<feature type="transmembrane region" description="Helical" evidence="5">
    <location>
        <begin position="99"/>
        <end position="118"/>
    </location>
</feature>
<dbReference type="AlphaFoldDB" id="A0A3P5WIZ3"/>
<dbReference type="RefSeq" id="WP_124069097.1">
    <property type="nucleotide sequence ID" value="NZ_CBCRXF010000007.1"/>
</dbReference>
<keyword evidence="2 5" id="KW-0812">Transmembrane</keyword>
<feature type="transmembrane region" description="Helical" evidence="5">
    <location>
        <begin position="124"/>
        <end position="147"/>
    </location>
</feature>
<feature type="transmembrane region" description="Helical" evidence="5">
    <location>
        <begin position="52"/>
        <end position="72"/>
    </location>
</feature>
<dbReference type="InterPro" id="IPR013525">
    <property type="entry name" value="ABC2_TM"/>
</dbReference>
<evidence type="ECO:0000256" key="4">
    <source>
        <dbReference type="ARBA" id="ARBA00023136"/>
    </source>
</evidence>
<evidence type="ECO:0000256" key="1">
    <source>
        <dbReference type="ARBA" id="ARBA00004141"/>
    </source>
</evidence>
<accession>A0A3P5WIZ3</accession>
<reference evidence="7 8" key="1">
    <citation type="submission" date="2018-11" db="EMBL/GenBank/DDBJ databases">
        <authorList>
            <person name="Criscuolo A."/>
        </authorList>
    </citation>
    <scope>NUCLEOTIDE SEQUENCE [LARGE SCALE GENOMIC DNA]</scope>
    <source>
        <strain evidence="7">ATB-66</strain>
    </source>
</reference>
<dbReference type="GO" id="GO:0016020">
    <property type="term" value="C:membrane"/>
    <property type="evidence" value="ECO:0007669"/>
    <property type="project" value="UniProtKB-SubCell"/>
</dbReference>
<feature type="transmembrane region" description="Helical" evidence="5">
    <location>
        <begin position="21"/>
        <end position="40"/>
    </location>
</feature>
<keyword evidence="4 5" id="KW-0472">Membrane</keyword>
<name>A0A3P5WIZ3_9BACL</name>
<evidence type="ECO:0000313" key="7">
    <source>
        <dbReference type="EMBL" id="VDC21658.1"/>
    </source>
</evidence>
<dbReference type="EMBL" id="UXAV01000020">
    <property type="protein sequence ID" value="VDC21658.1"/>
    <property type="molecule type" value="Genomic_DNA"/>
</dbReference>
<evidence type="ECO:0000313" key="8">
    <source>
        <dbReference type="Proteomes" id="UP000270468"/>
    </source>
</evidence>
<keyword evidence="3 5" id="KW-1133">Transmembrane helix</keyword>
<organism evidence="7 8">
    <name type="scientific">Filibacter tadaridae</name>
    <dbReference type="NCBI Taxonomy" id="2483811"/>
    <lineage>
        <taxon>Bacteria</taxon>
        <taxon>Bacillati</taxon>
        <taxon>Bacillota</taxon>
        <taxon>Bacilli</taxon>
        <taxon>Bacillales</taxon>
        <taxon>Caryophanaceae</taxon>
        <taxon>Filibacter</taxon>
    </lineage>
</organism>
<evidence type="ECO:0000256" key="3">
    <source>
        <dbReference type="ARBA" id="ARBA00022989"/>
    </source>
</evidence>
<evidence type="ECO:0000256" key="5">
    <source>
        <dbReference type="SAM" id="Phobius"/>
    </source>
</evidence>
<dbReference type="PANTHER" id="PTHR43471">
    <property type="entry name" value="ABC TRANSPORTER PERMEASE"/>
    <property type="match status" value="1"/>
</dbReference>
<comment type="subcellular location">
    <subcellularLocation>
        <location evidence="1">Membrane</location>
        <topology evidence="1">Multi-pass membrane protein</topology>
    </subcellularLocation>
</comment>
<dbReference type="PANTHER" id="PTHR43471:SF1">
    <property type="entry name" value="ABC TRANSPORTER PERMEASE PROTEIN NOSY-RELATED"/>
    <property type="match status" value="1"/>
</dbReference>
<dbReference type="Pfam" id="PF12698">
    <property type="entry name" value="ABC2_membrane_3"/>
    <property type="match status" value="1"/>
</dbReference>
<feature type="domain" description="ABC-2 type transporter transmembrane" evidence="6">
    <location>
        <begin position="65"/>
        <end position="227"/>
    </location>
</feature>